<evidence type="ECO:0000256" key="5">
    <source>
        <dbReference type="SAM" id="MobiDB-lite"/>
    </source>
</evidence>
<evidence type="ECO:0000256" key="4">
    <source>
        <dbReference type="RuleBase" id="RU000383"/>
    </source>
</evidence>
<dbReference type="AlphaFoldDB" id="A0A8J5MP38"/>
<dbReference type="SUPFAM" id="SSF47954">
    <property type="entry name" value="Cyclin-like"/>
    <property type="match status" value="2"/>
</dbReference>
<evidence type="ECO:0000256" key="3">
    <source>
        <dbReference type="ARBA" id="ARBA00023306"/>
    </source>
</evidence>
<proteinExistence type="inferred from homology"/>
<dbReference type="InterPro" id="IPR036915">
    <property type="entry name" value="Cyclin-like_sf"/>
</dbReference>
<feature type="domain" description="Cyclin C-terminal" evidence="7">
    <location>
        <begin position="287"/>
        <end position="415"/>
    </location>
</feature>
<dbReference type="InterPro" id="IPR004367">
    <property type="entry name" value="Cyclin_C-dom"/>
</dbReference>
<dbReference type="Pfam" id="PF02984">
    <property type="entry name" value="Cyclin_C"/>
    <property type="match status" value="1"/>
</dbReference>
<feature type="compositionally biased region" description="Polar residues" evidence="5">
    <location>
        <begin position="395"/>
        <end position="415"/>
    </location>
</feature>
<evidence type="ECO:0000313" key="8">
    <source>
        <dbReference type="EMBL" id="KAG7158616.1"/>
    </source>
</evidence>
<dbReference type="SMART" id="SM00385">
    <property type="entry name" value="CYCLIN"/>
    <property type="match status" value="1"/>
</dbReference>
<sequence>LGALPESANDGKRLIDLAAVCRPRSYAEDADLTAVVETSEWGGKSGVRWLRGAGGCRRQVPQVAQGDLSIVEVKDMGDNMNAQNERLTKQSTRIGNSVRDSTLGRAAAAAQLTQTRWSPTVSRSLTTDRPCLKVHRRHFEPVRQVSYMMARSNSWMTDYAEEVLSWMHYREMQHIPYNGNSPQIPMRAGIIEFLCMVSERLKLSVATTHLSVYLLDRFMDAHQIADSQLRLTALAAILLAAKFEEKDMNVPRIPELNAFVNNRYGTKIFNSMEAFMLKYFNWNVGTVTVAHFAEFYLMHGITAGDTTEGESLAAPALTRQTLWRTTAHFLDITLQDQVFLQWPSSQVAAACVACGRLFCHLLPTWPVALEGTTGYQLQALSQLMDLLNESEEKSSVCNTPDSGYGSRCSSLQGSP</sequence>
<dbReference type="CDD" id="cd20528">
    <property type="entry name" value="CYCLIN_CCNJ-like_rpt1"/>
    <property type="match status" value="1"/>
</dbReference>
<evidence type="ECO:0000313" key="9">
    <source>
        <dbReference type="Proteomes" id="UP000747542"/>
    </source>
</evidence>
<keyword evidence="3" id="KW-0131">Cell cycle</keyword>
<keyword evidence="9" id="KW-1185">Reference proteome</keyword>
<feature type="non-terminal residue" evidence="8">
    <location>
        <position position="1"/>
    </location>
</feature>
<evidence type="ECO:0000256" key="1">
    <source>
        <dbReference type="ARBA" id="ARBA00022618"/>
    </source>
</evidence>
<gene>
    <name evidence="8" type="primary">Ccnj-L</name>
    <name evidence="8" type="ORF">Hamer_G011271</name>
</gene>
<evidence type="ECO:0000256" key="2">
    <source>
        <dbReference type="ARBA" id="ARBA00023127"/>
    </source>
</evidence>
<dbReference type="FunFam" id="1.10.472.10:FF:000010">
    <property type="entry name" value="G1/S-specific cyclin Cln1"/>
    <property type="match status" value="1"/>
</dbReference>
<protein>
    <submittedName>
        <fullName evidence="8">Cyclin-J-like</fullName>
    </submittedName>
</protein>
<reference evidence="8" key="1">
    <citation type="journal article" date="2021" name="Sci. Adv.">
        <title>The American lobster genome reveals insights on longevity, neural, and immune adaptations.</title>
        <authorList>
            <person name="Polinski J.M."/>
            <person name="Zimin A.V."/>
            <person name="Clark K.F."/>
            <person name="Kohn A.B."/>
            <person name="Sadowski N."/>
            <person name="Timp W."/>
            <person name="Ptitsyn A."/>
            <person name="Khanna P."/>
            <person name="Romanova D.Y."/>
            <person name="Williams P."/>
            <person name="Greenwood S.J."/>
            <person name="Moroz L.L."/>
            <person name="Walt D.R."/>
            <person name="Bodnar A.G."/>
        </authorList>
    </citation>
    <scope>NUCLEOTIDE SEQUENCE</scope>
    <source>
        <strain evidence="8">GMGI-L3</strain>
    </source>
</reference>
<dbReference type="Proteomes" id="UP000747542">
    <property type="component" value="Unassembled WGS sequence"/>
</dbReference>
<dbReference type="GO" id="GO:0051301">
    <property type="term" value="P:cell division"/>
    <property type="evidence" value="ECO:0007669"/>
    <property type="project" value="UniProtKB-KW"/>
</dbReference>
<dbReference type="EMBL" id="JAHLQT010034478">
    <property type="protein sequence ID" value="KAG7158616.1"/>
    <property type="molecule type" value="Genomic_DNA"/>
</dbReference>
<keyword evidence="1" id="KW-0132">Cell division</keyword>
<dbReference type="CDD" id="cd20529">
    <property type="entry name" value="CYCLIN_CCNJ-like_rpt2"/>
    <property type="match status" value="1"/>
</dbReference>
<dbReference type="InterPro" id="IPR013763">
    <property type="entry name" value="Cyclin-like_dom"/>
</dbReference>
<comment type="similarity">
    <text evidence="4">Belongs to the cyclin family.</text>
</comment>
<organism evidence="8 9">
    <name type="scientific">Homarus americanus</name>
    <name type="common">American lobster</name>
    <dbReference type="NCBI Taxonomy" id="6706"/>
    <lineage>
        <taxon>Eukaryota</taxon>
        <taxon>Metazoa</taxon>
        <taxon>Ecdysozoa</taxon>
        <taxon>Arthropoda</taxon>
        <taxon>Crustacea</taxon>
        <taxon>Multicrustacea</taxon>
        <taxon>Malacostraca</taxon>
        <taxon>Eumalacostraca</taxon>
        <taxon>Eucarida</taxon>
        <taxon>Decapoda</taxon>
        <taxon>Pleocyemata</taxon>
        <taxon>Astacidea</taxon>
        <taxon>Nephropoidea</taxon>
        <taxon>Nephropidae</taxon>
        <taxon>Homarus</taxon>
    </lineage>
</organism>
<name>A0A8J5MP38_HOMAM</name>
<feature type="domain" description="Cyclin-like" evidence="6">
    <location>
        <begin position="192"/>
        <end position="278"/>
    </location>
</feature>
<dbReference type="SMART" id="SM01332">
    <property type="entry name" value="Cyclin_C"/>
    <property type="match status" value="1"/>
</dbReference>
<dbReference type="Gene3D" id="1.10.472.10">
    <property type="entry name" value="Cyclin-like"/>
    <property type="match status" value="2"/>
</dbReference>
<feature type="region of interest" description="Disordered" evidence="5">
    <location>
        <begin position="394"/>
        <end position="415"/>
    </location>
</feature>
<comment type="caution">
    <text evidence="8">The sequence shown here is derived from an EMBL/GenBank/DDBJ whole genome shotgun (WGS) entry which is preliminary data.</text>
</comment>
<dbReference type="InterPro" id="IPR006671">
    <property type="entry name" value="Cyclin_N"/>
</dbReference>
<keyword evidence="2 4" id="KW-0195">Cyclin</keyword>
<dbReference type="PANTHER" id="PTHR10177">
    <property type="entry name" value="CYCLINS"/>
    <property type="match status" value="1"/>
</dbReference>
<evidence type="ECO:0000259" key="6">
    <source>
        <dbReference type="SMART" id="SM00385"/>
    </source>
</evidence>
<dbReference type="GO" id="GO:0019887">
    <property type="term" value="F:protein kinase regulator activity"/>
    <property type="evidence" value="ECO:0007669"/>
    <property type="project" value="UniProtKB-ARBA"/>
</dbReference>
<dbReference type="Pfam" id="PF00134">
    <property type="entry name" value="Cyclin_N"/>
    <property type="match status" value="1"/>
</dbReference>
<evidence type="ECO:0000259" key="7">
    <source>
        <dbReference type="SMART" id="SM01332"/>
    </source>
</evidence>
<accession>A0A8J5MP38</accession>
<dbReference type="InterPro" id="IPR039361">
    <property type="entry name" value="Cyclin"/>
</dbReference>
<dbReference type="GO" id="GO:0051726">
    <property type="term" value="P:regulation of cell cycle"/>
    <property type="evidence" value="ECO:0007669"/>
    <property type="project" value="UniProtKB-ARBA"/>
</dbReference>